<dbReference type="EMBL" id="CP001823">
    <property type="protein sequence ID" value="ACZ39693.1"/>
    <property type="molecule type" value="Genomic_DNA"/>
</dbReference>
<reference evidence="2" key="1">
    <citation type="submission" date="2009-11" db="EMBL/GenBank/DDBJ databases">
        <title>The complete chromosome 1 of Sphaerobacter thermophilus DSM 20745.</title>
        <authorList>
            <person name="Lucas S."/>
            <person name="Copeland A."/>
            <person name="Lapidus A."/>
            <person name="Glavina del Rio T."/>
            <person name="Dalin E."/>
            <person name="Tice H."/>
            <person name="Bruce D."/>
            <person name="Goodwin L."/>
            <person name="Pitluck S."/>
            <person name="Kyrpides N."/>
            <person name="Mavromatis K."/>
            <person name="Ivanova N."/>
            <person name="Mikhailova N."/>
            <person name="LaButti K.M."/>
            <person name="Clum A."/>
            <person name="Sun H.I."/>
            <person name="Brettin T."/>
            <person name="Detter J.C."/>
            <person name="Han C."/>
            <person name="Larimer F."/>
            <person name="Land M."/>
            <person name="Hauser L."/>
            <person name="Markowitz V."/>
            <person name="Cheng J.F."/>
            <person name="Hugenholtz P."/>
            <person name="Woyke T."/>
            <person name="Wu D."/>
            <person name="Steenblock K."/>
            <person name="Schneider S."/>
            <person name="Pukall R."/>
            <person name="Goeker M."/>
            <person name="Klenk H.P."/>
            <person name="Eisen J.A."/>
        </authorList>
    </citation>
    <scope>NUCLEOTIDE SEQUENCE [LARGE SCALE GENOMIC DNA]</scope>
    <source>
        <strain evidence="2">ATCC 49802 / DSM 20745 / S 6022</strain>
    </source>
</reference>
<dbReference type="Proteomes" id="UP000002027">
    <property type="component" value="Chromosome 1"/>
</dbReference>
<dbReference type="STRING" id="479434.Sthe_2272"/>
<dbReference type="HOGENOM" id="CLU_067089_1_0_0"/>
<protein>
    <recommendedName>
        <fullName evidence="3">Abi family protein</fullName>
    </recommendedName>
</protein>
<evidence type="ECO:0000313" key="1">
    <source>
        <dbReference type="EMBL" id="ACZ39693.1"/>
    </source>
</evidence>
<sequence length="232" mass="27313">MHVATDYIGKLRLPISPERLESYRPAAGTDLDTVVNYFWNLCLCEALYPSLNAAEISLRNSIHTALSSHYQNDYWFDDENVVESRQYQQVLKARETLRHREKEETAGRIVAELTFGFWVGLLNRPYEAKIWAPNGYDLLRKVFPHAPRRARKLKFLRDRFYEINLLRNRVFHYEPVWNRPQLDQTHSQILEAIGWISPEKKAAIALFDRFPEVHWSGRAKVEAELKKYLGLP</sequence>
<dbReference type="KEGG" id="sti:Sthe_2272"/>
<evidence type="ECO:0000313" key="2">
    <source>
        <dbReference type="Proteomes" id="UP000002027"/>
    </source>
</evidence>
<accession>D1C6R8</accession>
<dbReference type="eggNOG" id="ENOG50333S7">
    <property type="taxonomic scope" value="Bacteria"/>
</dbReference>
<proteinExistence type="predicted"/>
<dbReference type="InParanoid" id="D1C6R8"/>
<reference evidence="1 2" key="2">
    <citation type="journal article" date="2010" name="Stand. Genomic Sci.">
        <title>Complete genome sequence of Desulfohalobium retbaense type strain (HR(100)).</title>
        <authorList>
            <person name="Spring S."/>
            <person name="Nolan M."/>
            <person name="Lapidus A."/>
            <person name="Glavina Del Rio T."/>
            <person name="Copeland A."/>
            <person name="Tice H."/>
            <person name="Cheng J.F."/>
            <person name="Lucas S."/>
            <person name="Land M."/>
            <person name="Chen F."/>
            <person name="Bruce D."/>
            <person name="Goodwin L."/>
            <person name="Pitluck S."/>
            <person name="Ivanova N."/>
            <person name="Mavromatis K."/>
            <person name="Mikhailova N."/>
            <person name="Pati A."/>
            <person name="Chen A."/>
            <person name="Palaniappan K."/>
            <person name="Hauser L."/>
            <person name="Chang Y.J."/>
            <person name="Jeffries C.D."/>
            <person name="Munk C."/>
            <person name="Kiss H."/>
            <person name="Chain P."/>
            <person name="Han C."/>
            <person name="Brettin T."/>
            <person name="Detter J.C."/>
            <person name="Schuler E."/>
            <person name="Goker M."/>
            <person name="Rohde M."/>
            <person name="Bristow J."/>
            <person name="Eisen J.A."/>
            <person name="Markowitz V."/>
            <person name="Hugenholtz P."/>
            <person name="Kyrpides N.C."/>
            <person name="Klenk H.P."/>
        </authorList>
    </citation>
    <scope>NUCLEOTIDE SEQUENCE [LARGE SCALE GENOMIC DNA]</scope>
    <source>
        <strain evidence="2">ATCC 49802 / DSM 20745 / S 6022</strain>
    </source>
</reference>
<evidence type="ECO:0008006" key="3">
    <source>
        <dbReference type="Google" id="ProtNLM"/>
    </source>
</evidence>
<name>D1C6R8_SPHTD</name>
<dbReference type="AlphaFoldDB" id="D1C6R8"/>
<gene>
    <name evidence="1" type="ordered locus">Sthe_2272</name>
</gene>
<keyword evidence="2" id="KW-1185">Reference proteome</keyword>
<organism evidence="1 2">
    <name type="scientific">Sphaerobacter thermophilus (strain ATCC 49802 / DSM 20745 / KCCM 41009 / NCIMB 13125 / S 6022)</name>
    <dbReference type="NCBI Taxonomy" id="479434"/>
    <lineage>
        <taxon>Bacteria</taxon>
        <taxon>Pseudomonadati</taxon>
        <taxon>Thermomicrobiota</taxon>
        <taxon>Thermomicrobia</taxon>
        <taxon>Sphaerobacterales</taxon>
        <taxon>Sphaerobacterineae</taxon>
        <taxon>Sphaerobacteraceae</taxon>
        <taxon>Sphaerobacter</taxon>
    </lineage>
</organism>